<organism evidence="4 5">
    <name type="scientific">Gemmatimonas groenlandica</name>
    <dbReference type="NCBI Taxonomy" id="2732249"/>
    <lineage>
        <taxon>Bacteria</taxon>
        <taxon>Pseudomonadati</taxon>
        <taxon>Gemmatimonadota</taxon>
        <taxon>Gemmatimonadia</taxon>
        <taxon>Gemmatimonadales</taxon>
        <taxon>Gemmatimonadaceae</taxon>
        <taxon>Gemmatimonas</taxon>
    </lineage>
</organism>
<evidence type="ECO:0000256" key="2">
    <source>
        <dbReference type="ARBA" id="ARBA00022840"/>
    </source>
</evidence>
<sequence length="1338" mass="144002">MASTDRPLTLTTLGSASLRSSVEGAEGLGPGKPLALVAFLQGAPAQTASREQLIELLWSDADREKSRHTLRQTFWYIRRRLGVELFEHVGDTVRIAVPIASDRQAFLEALDADQLDTALQHYAGDFFPGFAAPGGVAFEQWADVERTRCRSLYVGAVTRVARELLSKGRARDAMLLARRAVELVDNHQGAWRLLLEGAMAINDGISLTVELERVERWLADHDVEPDAATVQLLKAARQGRGSAVQAVSGDDEPRTLSTELVGREVAFAELVAAFESAKRGVAGHVHIAAPAGLGKTRLLSGFAARLRSARARIVMVHASPGERALPYAFAAQIVRTLVTHRGAAAISPDAASALVALAPAASSYLSAQPDKSSGDESLRRRSLALIELVESVAQDSALALLIDDVHWVDAQSLQMLVSLAGRLDGGSLLLVTAARPNDRLSDQTTPIRRIVLEPLSIDDVGALLMSVGRLPQEPWSDRFVQALHAASRGSPLLVLETLQLMLERGTIALSGDQWVTPDPEQLVGSIGVGQAMQQRIAALPPSARDALLRLAVAGTAVSESTTGRLLAADGQESLPLLETRGFIARAGDAWQVAHDEIAAMAIALSSQPDRDRANQAHADLLEQDEHADTSILLRAAQHRSRANDPAALDRTFARVARRAHITGEHAAMRALAHEVLGPSAEPARVEELIARLPRSVRHRRRRWASFATLLLAVAALIFTVRPTTSMPTSDVVVTMLVRDDRGAAFASLPVMLAELTRSEPLDVVPTTAPFSTSVLDSNTVFDALASGDFIGSTLTAAIARNGTDLVQLSPPDRVRALTTAAHDQTGAIVSPDGQRVAYLTGEWHPAQRGEIMLMNTVGLPARRLTNTDAAERSLAWSRDGSRLAFVRSHASERPADLCWMTVSGQRESCRRLPSDYIPAAVLAWSGDEMVLVIARRRPQLSNVLMLVDFASSAVTPLDSSGSDYTADPRARVVSCSCLVSGYAEPVTAIFSPNTPTTKRVIFRDGRPLAPGSVPLRFWGRSQDYLDTLRITESGPMYVGQVVTLTVRGADAAGRRRAVPALLTWRSLDTAIATIDTTGTATMRRAGVARVLVDLGGWRADTVQLTVREPSHVVALRETWGSEWEQRWMRVGAPLPTVAGTPATLRVNGDEHLDSGLGSHATFVPTNGAGAEARVRLPVTIGQWQWLNIALDPIASDDVVRQWPAGNEQSALHSLGGERIQRSCRVRLPPEEGGQYIDLLALEVAGRAVPVSRTPRVADGEWHTLVLQLFSDGRCALAIDGILVARSKHAVQLDRPLRVWISGQSVGTTLEVGSVIAWTGVRSDIAWTPGKAARPAGTR</sequence>
<dbReference type="GO" id="GO:0005524">
    <property type="term" value="F:ATP binding"/>
    <property type="evidence" value="ECO:0007669"/>
    <property type="project" value="UniProtKB-KW"/>
</dbReference>
<dbReference type="RefSeq" id="WP_171225996.1">
    <property type="nucleotide sequence ID" value="NZ_CP053085.1"/>
</dbReference>
<keyword evidence="2" id="KW-0067">ATP-binding</keyword>
<dbReference type="Pfam" id="PF03704">
    <property type="entry name" value="BTAD"/>
    <property type="match status" value="1"/>
</dbReference>
<reference evidence="4 5" key="1">
    <citation type="submission" date="2020-05" db="EMBL/GenBank/DDBJ databases">
        <title>Complete genome sequence of Gemmatimonas greenlandica TET16.</title>
        <authorList>
            <person name="Zeng Y."/>
        </authorList>
    </citation>
    <scope>NUCLEOTIDE SEQUENCE [LARGE SCALE GENOMIC DNA]</scope>
    <source>
        <strain evidence="4 5">TET16</strain>
    </source>
</reference>
<evidence type="ECO:0000256" key="1">
    <source>
        <dbReference type="ARBA" id="ARBA00022741"/>
    </source>
</evidence>
<dbReference type="SMART" id="SM01043">
    <property type="entry name" value="BTAD"/>
    <property type="match status" value="1"/>
</dbReference>
<dbReference type="Gene3D" id="1.10.10.10">
    <property type="entry name" value="Winged helix-like DNA-binding domain superfamily/Winged helix DNA-binding domain"/>
    <property type="match status" value="1"/>
</dbReference>
<keyword evidence="5" id="KW-1185">Reference proteome</keyword>
<dbReference type="KEGG" id="ggr:HKW67_14135"/>
<dbReference type="EMBL" id="CP053085">
    <property type="protein sequence ID" value="QJR36564.1"/>
    <property type="molecule type" value="Genomic_DNA"/>
</dbReference>
<protein>
    <submittedName>
        <fullName evidence="4">AAA family ATPase</fullName>
    </submittedName>
</protein>
<dbReference type="Proteomes" id="UP000500938">
    <property type="component" value="Chromosome"/>
</dbReference>
<evidence type="ECO:0000313" key="5">
    <source>
        <dbReference type="Proteomes" id="UP000500938"/>
    </source>
</evidence>
<dbReference type="InterPro" id="IPR027417">
    <property type="entry name" value="P-loop_NTPase"/>
</dbReference>
<dbReference type="InterPro" id="IPR005158">
    <property type="entry name" value="BTAD"/>
</dbReference>
<dbReference type="Pfam" id="PF13191">
    <property type="entry name" value="AAA_16"/>
    <property type="match status" value="1"/>
</dbReference>
<dbReference type="SUPFAM" id="SSF46894">
    <property type="entry name" value="C-terminal effector domain of the bipartite response regulators"/>
    <property type="match status" value="1"/>
</dbReference>
<dbReference type="Pfam" id="PF07676">
    <property type="entry name" value="PD40"/>
    <property type="match status" value="1"/>
</dbReference>
<dbReference type="SUPFAM" id="SSF52540">
    <property type="entry name" value="P-loop containing nucleoside triphosphate hydrolases"/>
    <property type="match status" value="1"/>
</dbReference>
<dbReference type="InterPro" id="IPR011042">
    <property type="entry name" value="6-blade_b-propeller_TolB-like"/>
</dbReference>
<dbReference type="PANTHER" id="PTHR16305">
    <property type="entry name" value="TESTICULAR SOLUBLE ADENYLYL CYCLASE"/>
    <property type="match status" value="1"/>
</dbReference>
<evidence type="ECO:0000259" key="3">
    <source>
        <dbReference type="SMART" id="SM01043"/>
    </source>
</evidence>
<dbReference type="GO" id="GO:0005737">
    <property type="term" value="C:cytoplasm"/>
    <property type="evidence" value="ECO:0007669"/>
    <property type="project" value="TreeGrafter"/>
</dbReference>
<name>A0A6M4INK1_9BACT</name>
<dbReference type="GO" id="GO:0003677">
    <property type="term" value="F:DNA binding"/>
    <property type="evidence" value="ECO:0007669"/>
    <property type="project" value="InterPro"/>
</dbReference>
<keyword evidence="1" id="KW-0547">Nucleotide-binding</keyword>
<gene>
    <name evidence="4" type="ORF">HKW67_14135</name>
</gene>
<evidence type="ECO:0000313" key="4">
    <source>
        <dbReference type="EMBL" id="QJR36564.1"/>
    </source>
</evidence>
<dbReference type="GO" id="GO:0004016">
    <property type="term" value="F:adenylate cyclase activity"/>
    <property type="evidence" value="ECO:0007669"/>
    <property type="project" value="TreeGrafter"/>
</dbReference>
<dbReference type="InterPro" id="IPR011990">
    <property type="entry name" value="TPR-like_helical_dom_sf"/>
</dbReference>
<dbReference type="GO" id="GO:0006355">
    <property type="term" value="P:regulation of DNA-templated transcription"/>
    <property type="evidence" value="ECO:0007669"/>
    <property type="project" value="InterPro"/>
</dbReference>
<dbReference type="InterPro" id="IPR036388">
    <property type="entry name" value="WH-like_DNA-bd_sf"/>
</dbReference>
<dbReference type="InterPro" id="IPR041664">
    <property type="entry name" value="AAA_16"/>
</dbReference>
<dbReference type="SUPFAM" id="SSF69304">
    <property type="entry name" value="Tricorn protease N-terminal domain"/>
    <property type="match status" value="1"/>
</dbReference>
<dbReference type="Gene3D" id="1.25.40.10">
    <property type="entry name" value="Tetratricopeptide repeat domain"/>
    <property type="match status" value="1"/>
</dbReference>
<dbReference type="InterPro" id="IPR011659">
    <property type="entry name" value="WD40"/>
</dbReference>
<accession>A0A6M4INK1</accession>
<dbReference type="Gene3D" id="2.60.40.1080">
    <property type="match status" value="1"/>
</dbReference>
<feature type="domain" description="Bacterial transcriptional activator" evidence="3">
    <location>
        <begin position="101"/>
        <end position="237"/>
    </location>
</feature>
<dbReference type="PANTHER" id="PTHR16305:SF28">
    <property type="entry name" value="GUANYLATE CYCLASE DOMAIN-CONTAINING PROTEIN"/>
    <property type="match status" value="1"/>
</dbReference>
<dbReference type="InterPro" id="IPR016032">
    <property type="entry name" value="Sig_transdc_resp-reg_C-effctor"/>
</dbReference>
<proteinExistence type="predicted"/>
<dbReference type="Gene3D" id="2.120.10.30">
    <property type="entry name" value="TolB, C-terminal domain"/>
    <property type="match status" value="1"/>
</dbReference>